<evidence type="ECO:0000256" key="2">
    <source>
        <dbReference type="PIRSR" id="PIRSR613078-1"/>
    </source>
</evidence>
<dbReference type="GO" id="GO:0043456">
    <property type="term" value="P:regulation of pentose-phosphate shunt"/>
    <property type="evidence" value="ECO:0007669"/>
    <property type="project" value="TreeGrafter"/>
</dbReference>
<dbReference type="Gene3D" id="3.40.50.1240">
    <property type="entry name" value="Phosphoglycerate mutase-like"/>
    <property type="match status" value="1"/>
</dbReference>
<dbReference type="OrthoDB" id="7925971at2"/>
<feature type="active site" description="Proton donor/acceptor" evidence="2">
    <location>
        <position position="86"/>
    </location>
</feature>
<feature type="binding site" evidence="3">
    <location>
        <position position="62"/>
    </location>
    <ligand>
        <name>substrate</name>
    </ligand>
</feature>
<feature type="active site" description="Tele-phosphohistidine intermediate" evidence="2">
    <location>
        <position position="9"/>
    </location>
</feature>
<keyword evidence="1" id="KW-0378">Hydrolase</keyword>
<dbReference type="InterPro" id="IPR029033">
    <property type="entry name" value="His_PPase_superfam"/>
</dbReference>
<dbReference type="InterPro" id="IPR013078">
    <property type="entry name" value="His_Pase_superF_clade-1"/>
</dbReference>
<dbReference type="CDD" id="cd07067">
    <property type="entry name" value="HP_PGM_like"/>
    <property type="match status" value="1"/>
</dbReference>
<reference evidence="4 5" key="1">
    <citation type="journal article" date="2009" name="Stand. Genomic Sci.">
        <title>Complete genome sequence of Leptotrichia buccalis type strain (C-1013-b).</title>
        <authorList>
            <person name="Ivanova N."/>
            <person name="Gronow S."/>
            <person name="Lapidus A."/>
            <person name="Copeland A."/>
            <person name="Glavina Del Rio T."/>
            <person name="Nolan M."/>
            <person name="Lucas S."/>
            <person name="Chen F."/>
            <person name="Tice H."/>
            <person name="Cheng J.F."/>
            <person name="Saunders E."/>
            <person name="Bruce D."/>
            <person name="Goodwin L."/>
            <person name="Brettin T."/>
            <person name="Detter J.C."/>
            <person name="Han C."/>
            <person name="Pitluck S."/>
            <person name="Mikhailova N."/>
            <person name="Pati A."/>
            <person name="Mavrommatis K."/>
            <person name="Chen A."/>
            <person name="Palaniappan K."/>
            <person name="Land M."/>
            <person name="Hauser L."/>
            <person name="Chang Y.J."/>
            <person name="Jeffries C.D."/>
            <person name="Chain P."/>
            <person name="Rohde C."/>
            <person name="Goker M."/>
            <person name="Bristow J."/>
            <person name="Eisen J.A."/>
            <person name="Markowitz V."/>
            <person name="Hugenholtz P."/>
            <person name="Kyrpides N.C."/>
            <person name="Klenk H.P."/>
        </authorList>
    </citation>
    <scope>NUCLEOTIDE SEQUENCE [LARGE SCALE GENOMIC DNA]</scope>
    <source>
        <strain evidence="5">ATCC 14201 / DSM 1135 / JCM 12969 / NCTC 10249 / C-1013-b</strain>
    </source>
</reference>
<dbReference type="PANTHER" id="PTHR46517">
    <property type="entry name" value="FRUCTOSE-2,6-BISPHOSPHATASE TIGAR"/>
    <property type="match status" value="1"/>
</dbReference>
<evidence type="ECO:0000256" key="1">
    <source>
        <dbReference type="ARBA" id="ARBA00022801"/>
    </source>
</evidence>
<dbReference type="SUPFAM" id="SSF53254">
    <property type="entry name" value="Phosphoglycerate mutase-like"/>
    <property type="match status" value="1"/>
</dbReference>
<proteinExistence type="predicted"/>
<keyword evidence="5" id="KW-1185">Reference proteome</keyword>
<dbReference type="PANTHER" id="PTHR46517:SF1">
    <property type="entry name" value="FRUCTOSE-2,6-BISPHOSPHATASE TIGAR"/>
    <property type="match status" value="1"/>
</dbReference>
<dbReference type="RefSeq" id="WP_015770178.1">
    <property type="nucleotide sequence ID" value="NC_013192.1"/>
</dbReference>
<dbReference type="STRING" id="523794.Lebu_1978"/>
<dbReference type="eggNOG" id="COG0406">
    <property type="taxonomic scope" value="Bacteria"/>
</dbReference>
<organism evidence="4 5">
    <name type="scientific">Leptotrichia buccalis (strain ATCC 14201 / DSM 1135 / JCM 12969 / NCTC 10249 / C-1013-b)</name>
    <dbReference type="NCBI Taxonomy" id="523794"/>
    <lineage>
        <taxon>Bacteria</taxon>
        <taxon>Fusobacteriati</taxon>
        <taxon>Fusobacteriota</taxon>
        <taxon>Fusobacteriia</taxon>
        <taxon>Fusobacteriales</taxon>
        <taxon>Leptotrichiaceae</taxon>
        <taxon>Leptotrichia</taxon>
    </lineage>
</organism>
<dbReference type="GO" id="GO:0005829">
    <property type="term" value="C:cytosol"/>
    <property type="evidence" value="ECO:0007669"/>
    <property type="project" value="TreeGrafter"/>
</dbReference>
<dbReference type="KEGG" id="lba:Lebu_1978"/>
<dbReference type="HOGENOM" id="CLU_033323_8_4_0"/>
<sequence length="201" mass="23982">MTEILFIRHGETDCNKKRLYYGHLNPGLNENGLWQLKNTKINLEKMKENKNIDIVFSSDLKRCKESLELLEVEKNIEKIFSERLRELNFGNIEGKTYTEIENEFPHYIDEMKNNWRYFKTDGGESLFDLQKRVVKKIDEIKENYKNKKILVMAHAGVIQSLISHYLFGNLDGYWKFRLDNGSITKMMVTDDNFIYFDYINK</sequence>
<gene>
    <name evidence="4" type="ordered locus">Lebu_1978</name>
</gene>
<feature type="binding site" evidence="3">
    <location>
        <begin position="8"/>
        <end position="15"/>
    </location>
    <ligand>
        <name>substrate</name>
    </ligand>
</feature>
<dbReference type="Proteomes" id="UP000001910">
    <property type="component" value="Chromosome"/>
</dbReference>
<dbReference type="SMART" id="SM00855">
    <property type="entry name" value="PGAM"/>
    <property type="match status" value="1"/>
</dbReference>
<evidence type="ECO:0000313" key="5">
    <source>
        <dbReference type="Proteomes" id="UP000001910"/>
    </source>
</evidence>
<dbReference type="EMBL" id="CP001685">
    <property type="protein sequence ID" value="ACV39840.1"/>
    <property type="molecule type" value="Genomic_DNA"/>
</dbReference>
<name>C7NCJ4_LEPBD</name>
<dbReference type="AlphaFoldDB" id="C7NCJ4"/>
<protein>
    <submittedName>
        <fullName evidence="4">Phosphoglycerate mutase</fullName>
    </submittedName>
</protein>
<dbReference type="Pfam" id="PF00300">
    <property type="entry name" value="His_Phos_1"/>
    <property type="match status" value="1"/>
</dbReference>
<evidence type="ECO:0000313" key="4">
    <source>
        <dbReference type="EMBL" id="ACV39840.1"/>
    </source>
</evidence>
<dbReference type="GO" id="GO:0045820">
    <property type="term" value="P:negative regulation of glycolytic process"/>
    <property type="evidence" value="ECO:0007669"/>
    <property type="project" value="TreeGrafter"/>
</dbReference>
<evidence type="ECO:0000256" key="3">
    <source>
        <dbReference type="PIRSR" id="PIRSR613078-2"/>
    </source>
</evidence>
<dbReference type="InterPro" id="IPR051695">
    <property type="entry name" value="Phosphoglycerate_Mutase"/>
</dbReference>
<dbReference type="PIRSF" id="PIRSF000709">
    <property type="entry name" value="6PFK_2-Ptase"/>
    <property type="match status" value="1"/>
</dbReference>
<dbReference type="GO" id="GO:0004331">
    <property type="term" value="F:fructose-2,6-bisphosphate 2-phosphatase activity"/>
    <property type="evidence" value="ECO:0007669"/>
    <property type="project" value="TreeGrafter"/>
</dbReference>
<accession>C7NCJ4</accession>